<keyword evidence="6" id="KW-0597">Phosphoprotein</keyword>
<dbReference type="PANTHER" id="PTHR44936:SF5">
    <property type="entry name" value="SENSOR HISTIDINE KINASE ENVZ"/>
    <property type="match status" value="1"/>
</dbReference>
<feature type="compositionally biased region" description="Pro residues" evidence="15">
    <location>
        <begin position="54"/>
        <end position="91"/>
    </location>
</feature>
<feature type="domain" description="Histidine kinase" evidence="16">
    <location>
        <begin position="190"/>
        <end position="391"/>
    </location>
</feature>
<gene>
    <name evidence="18" type="ORF">HLB44_04840</name>
</gene>
<evidence type="ECO:0000256" key="14">
    <source>
        <dbReference type="ARBA" id="ARBA00023136"/>
    </source>
</evidence>
<feature type="domain" description="HAMP" evidence="17">
    <location>
        <begin position="125"/>
        <end position="182"/>
    </location>
</feature>
<sequence>MSWRRLDTLFLRLFVLLWVILVAAHLVAYAVVMGQVAPGRAADVARLPILTSLPPGPPFEQPRGAMPPPPPPQRSDMPPPPAPPPGEPPGQPRGDGPPSLPPAMLWLDYGLRALVIAFGAALGARWLAAPMRRLAGASTALEAGLARGEPLPVLDERRGSAEMRETARVFNRMAVRLREQFDARGLQLAATSHDLRTPLTRLRLRLEPLPEAQRAAAARDIDEIDALLDDTLAVLREQRAGSAPQPIDALALLQALADDFAEQGEPVTLDDTLPPLLRVSARPAALRRGLVNLVHNALRHGGSARLSAQAGVGGFVELLVDDDGPGIPPEQLERVFEPWVQLAPGPEDGPRLGHGLGLAIARELAERDGGRLVLANRPGGGLRARLVLPVG</sequence>
<dbReference type="EMBL" id="JABRWJ010000001">
    <property type="protein sequence ID" value="NRF66304.1"/>
    <property type="molecule type" value="Genomic_DNA"/>
</dbReference>
<dbReference type="InterPro" id="IPR004358">
    <property type="entry name" value="Sig_transdc_His_kin-like_C"/>
</dbReference>
<evidence type="ECO:0000259" key="17">
    <source>
        <dbReference type="PROSITE" id="PS50885"/>
    </source>
</evidence>
<evidence type="ECO:0000313" key="19">
    <source>
        <dbReference type="Proteomes" id="UP000737171"/>
    </source>
</evidence>
<dbReference type="CDD" id="cd00075">
    <property type="entry name" value="HATPase"/>
    <property type="match status" value="1"/>
</dbReference>
<dbReference type="Proteomes" id="UP000737171">
    <property type="component" value="Unassembled WGS sequence"/>
</dbReference>
<keyword evidence="13" id="KW-0902">Two-component regulatory system</keyword>
<dbReference type="InterPro" id="IPR050980">
    <property type="entry name" value="2C_sensor_his_kinase"/>
</dbReference>
<evidence type="ECO:0000313" key="18">
    <source>
        <dbReference type="EMBL" id="NRF66304.1"/>
    </source>
</evidence>
<evidence type="ECO:0000256" key="8">
    <source>
        <dbReference type="ARBA" id="ARBA00022692"/>
    </source>
</evidence>
<dbReference type="PROSITE" id="PS50109">
    <property type="entry name" value="HIS_KIN"/>
    <property type="match status" value="1"/>
</dbReference>
<dbReference type="InterPro" id="IPR036890">
    <property type="entry name" value="HATPase_C_sf"/>
</dbReference>
<dbReference type="RefSeq" id="WP_173121116.1">
    <property type="nucleotide sequence ID" value="NZ_JABRWJ010000001.1"/>
</dbReference>
<comment type="subcellular location">
    <subcellularLocation>
        <location evidence="2">Cell inner membrane</location>
        <topology evidence="2">Multi-pass membrane protein</topology>
    </subcellularLocation>
</comment>
<name>A0ABX2EB41_9BURK</name>
<dbReference type="PANTHER" id="PTHR44936">
    <property type="entry name" value="SENSOR PROTEIN CREC"/>
    <property type="match status" value="1"/>
</dbReference>
<feature type="region of interest" description="Disordered" evidence="15">
    <location>
        <begin position="53"/>
        <end position="99"/>
    </location>
</feature>
<dbReference type="Gene3D" id="3.30.565.10">
    <property type="entry name" value="Histidine kinase-like ATPase, C-terminal domain"/>
    <property type="match status" value="1"/>
</dbReference>
<evidence type="ECO:0000256" key="2">
    <source>
        <dbReference type="ARBA" id="ARBA00004429"/>
    </source>
</evidence>
<dbReference type="SUPFAM" id="SSF47384">
    <property type="entry name" value="Homodimeric domain of signal transducing histidine kinase"/>
    <property type="match status" value="1"/>
</dbReference>
<evidence type="ECO:0000256" key="10">
    <source>
        <dbReference type="ARBA" id="ARBA00022777"/>
    </source>
</evidence>
<evidence type="ECO:0000256" key="4">
    <source>
        <dbReference type="ARBA" id="ARBA00022475"/>
    </source>
</evidence>
<dbReference type="InterPro" id="IPR003661">
    <property type="entry name" value="HisK_dim/P_dom"/>
</dbReference>
<evidence type="ECO:0000256" key="12">
    <source>
        <dbReference type="ARBA" id="ARBA00022989"/>
    </source>
</evidence>
<keyword evidence="4" id="KW-1003">Cell membrane</keyword>
<dbReference type="InterPro" id="IPR003660">
    <property type="entry name" value="HAMP_dom"/>
</dbReference>
<keyword evidence="8" id="KW-0812">Transmembrane</keyword>
<organism evidence="18 19">
    <name type="scientific">Pseudaquabacterium terrae</name>
    <dbReference type="NCBI Taxonomy" id="2732868"/>
    <lineage>
        <taxon>Bacteria</taxon>
        <taxon>Pseudomonadati</taxon>
        <taxon>Pseudomonadota</taxon>
        <taxon>Betaproteobacteria</taxon>
        <taxon>Burkholderiales</taxon>
        <taxon>Sphaerotilaceae</taxon>
        <taxon>Pseudaquabacterium</taxon>
    </lineage>
</organism>
<keyword evidence="19" id="KW-1185">Reference proteome</keyword>
<protein>
    <recommendedName>
        <fullName evidence="3">histidine kinase</fullName>
        <ecNumber evidence="3">2.7.13.3</ecNumber>
    </recommendedName>
</protein>
<keyword evidence="9" id="KW-0547">Nucleotide-binding</keyword>
<keyword evidence="5" id="KW-0997">Cell inner membrane</keyword>
<dbReference type="Pfam" id="PF00672">
    <property type="entry name" value="HAMP"/>
    <property type="match status" value="1"/>
</dbReference>
<dbReference type="SMART" id="SM00304">
    <property type="entry name" value="HAMP"/>
    <property type="match status" value="1"/>
</dbReference>
<dbReference type="PRINTS" id="PR00344">
    <property type="entry name" value="BCTRLSENSOR"/>
</dbReference>
<evidence type="ECO:0000256" key="1">
    <source>
        <dbReference type="ARBA" id="ARBA00000085"/>
    </source>
</evidence>
<keyword evidence="12" id="KW-1133">Transmembrane helix</keyword>
<evidence type="ECO:0000259" key="16">
    <source>
        <dbReference type="PROSITE" id="PS50109"/>
    </source>
</evidence>
<keyword evidence="10" id="KW-0418">Kinase</keyword>
<evidence type="ECO:0000256" key="15">
    <source>
        <dbReference type="SAM" id="MobiDB-lite"/>
    </source>
</evidence>
<reference evidence="18 19" key="1">
    <citation type="submission" date="2020-05" db="EMBL/GenBank/DDBJ databases">
        <title>Aquincola sp. isolate from soil.</title>
        <authorList>
            <person name="Han J."/>
            <person name="Kim D.-U."/>
        </authorList>
    </citation>
    <scope>NUCLEOTIDE SEQUENCE [LARGE SCALE GENOMIC DNA]</scope>
    <source>
        <strain evidence="18 19">S2</strain>
    </source>
</reference>
<accession>A0ABX2EB41</accession>
<comment type="catalytic activity">
    <reaction evidence="1">
        <text>ATP + protein L-histidine = ADP + protein N-phospho-L-histidine.</text>
        <dbReference type="EC" id="2.7.13.3"/>
    </reaction>
</comment>
<evidence type="ECO:0000256" key="5">
    <source>
        <dbReference type="ARBA" id="ARBA00022519"/>
    </source>
</evidence>
<dbReference type="PROSITE" id="PS50885">
    <property type="entry name" value="HAMP"/>
    <property type="match status" value="1"/>
</dbReference>
<dbReference type="Gene3D" id="1.10.287.130">
    <property type="match status" value="1"/>
</dbReference>
<keyword evidence="7" id="KW-0808">Transferase</keyword>
<evidence type="ECO:0000256" key="13">
    <source>
        <dbReference type="ARBA" id="ARBA00023012"/>
    </source>
</evidence>
<dbReference type="InterPro" id="IPR036097">
    <property type="entry name" value="HisK_dim/P_sf"/>
</dbReference>
<evidence type="ECO:0000256" key="7">
    <source>
        <dbReference type="ARBA" id="ARBA00022679"/>
    </source>
</evidence>
<evidence type="ECO:0000256" key="11">
    <source>
        <dbReference type="ARBA" id="ARBA00022840"/>
    </source>
</evidence>
<dbReference type="InterPro" id="IPR005467">
    <property type="entry name" value="His_kinase_dom"/>
</dbReference>
<evidence type="ECO:0000256" key="9">
    <source>
        <dbReference type="ARBA" id="ARBA00022741"/>
    </source>
</evidence>
<dbReference type="SMART" id="SM00387">
    <property type="entry name" value="HATPase_c"/>
    <property type="match status" value="1"/>
</dbReference>
<proteinExistence type="predicted"/>
<keyword evidence="11" id="KW-0067">ATP-binding</keyword>
<dbReference type="Pfam" id="PF02518">
    <property type="entry name" value="HATPase_c"/>
    <property type="match status" value="1"/>
</dbReference>
<dbReference type="CDD" id="cd00082">
    <property type="entry name" value="HisKA"/>
    <property type="match status" value="1"/>
</dbReference>
<dbReference type="EC" id="2.7.13.3" evidence="3"/>
<evidence type="ECO:0000256" key="6">
    <source>
        <dbReference type="ARBA" id="ARBA00022553"/>
    </source>
</evidence>
<dbReference type="SMART" id="SM00388">
    <property type="entry name" value="HisKA"/>
    <property type="match status" value="1"/>
</dbReference>
<evidence type="ECO:0000256" key="3">
    <source>
        <dbReference type="ARBA" id="ARBA00012438"/>
    </source>
</evidence>
<dbReference type="InterPro" id="IPR003594">
    <property type="entry name" value="HATPase_dom"/>
</dbReference>
<dbReference type="SUPFAM" id="SSF55874">
    <property type="entry name" value="ATPase domain of HSP90 chaperone/DNA topoisomerase II/histidine kinase"/>
    <property type="match status" value="1"/>
</dbReference>
<keyword evidence="14" id="KW-0472">Membrane</keyword>
<comment type="caution">
    <text evidence="18">The sequence shown here is derived from an EMBL/GenBank/DDBJ whole genome shotgun (WGS) entry which is preliminary data.</text>
</comment>